<keyword evidence="2" id="KW-0560">Oxidoreductase</keyword>
<dbReference type="OrthoDB" id="37659at2759"/>
<dbReference type="InterPro" id="IPR002347">
    <property type="entry name" value="SDR_fam"/>
</dbReference>
<accession>A0A4U0XSQ5</accession>
<dbReference type="InterPro" id="IPR036291">
    <property type="entry name" value="NAD(P)-bd_dom_sf"/>
</dbReference>
<dbReference type="Gene3D" id="3.40.50.720">
    <property type="entry name" value="NAD(P)-binding Rossmann-like Domain"/>
    <property type="match status" value="1"/>
</dbReference>
<dbReference type="PRINTS" id="PR00081">
    <property type="entry name" value="GDHRDH"/>
</dbReference>
<comment type="caution">
    <text evidence="3">The sequence shown here is derived from an EMBL/GenBank/DDBJ whole genome shotgun (WGS) entry which is preliminary data.</text>
</comment>
<dbReference type="PANTHER" id="PTHR44229:SF4">
    <property type="entry name" value="15-HYDROXYPROSTAGLANDIN DEHYDROGENASE [NAD(+)]"/>
    <property type="match status" value="1"/>
</dbReference>
<evidence type="ECO:0000313" key="3">
    <source>
        <dbReference type="EMBL" id="TKA78423.1"/>
    </source>
</evidence>
<keyword evidence="4" id="KW-1185">Reference proteome</keyword>
<dbReference type="AlphaFoldDB" id="A0A4U0XSQ5"/>
<evidence type="ECO:0000256" key="2">
    <source>
        <dbReference type="ARBA" id="ARBA00023002"/>
    </source>
</evidence>
<comment type="similarity">
    <text evidence="1">Belongs to the short-chain dehydrogenases/reductases (SDR) family.</text>
</comment>
<dbReference type="EMBL" id="NAJQ01000113">
    <property type="protein sequence ID" value="TKA78423.1"/>
    <property type="molecule type" value="Genomic_DNA"/>
</dbReference>
<organism evidence="3 4">
    <name type="scientific">Friedmanniomyces simplex</name>
    <dbReference type="NCBI Taxonomy" id="329884"/>
    <lineage>
        <taxon>Eukaryota</taxon>
        <taxon>Fungi</taxon>
        <taxon>Dikarya</taxon>
        <taxon>Ascomycota</taxon>
        <taxon>Pezizomycotina</taxon>
        <taxon>Dothideomycetes</taxon>
        <taxon>Dothideomycetidae</taxon>
        <taxon>Mycosphaerellales</taxon>
        <taxon>Teratosphaeriaceae</taxon>
        <taxon>Friedmanniomyces</taxon>
    </lineage>
</organism>
<dbReference type="GO" id="GO:0005737">
    <property type="term" value="C:cytoplasm"/>
    <property type="evidence" value="ECO:0007669"/>
    <property type="project" value="TreeGrafter"/>
</dbReference>
<gene>
    <name evidence="3" type="ORF">B0A55_03052</name>
</gene>
<dbReference type="Pfam" id="PF00106">
    <property type="entry name" value="adh_short"/>
    <property type="match status" value="1"/>
</dbReference>
<evidence type="ECO:0000313" key="4">
    <source>
        <dbReference type="Proteomes" id="UP000309340"/>
    </source>
</evidence>
<reference evidence="3 4" key="1">
    <citation type="submission" date="2017-03" db="EMBL/GenBank/DDBJ databases">
        <title>Genomes of endolithic fungi from Antarctica.</title>
        <authorList>
            <person name="Coleine C."/>
            <person name="Masonjones S."/>
            <person name="Stajich J.E."/>
        </authorList>
    </citation>
    <scope>NUCLEOTIDE SEQUENCE [LARGE SCALE GENOMIC DNA]</scope>
    <source>
        <strain evidence="3 4">CCFEE 5184</strain>
    </source>
</reference>
<name>A0A4U0XSQ5_9PEZI</name>
<evidence type="ECO:0000256" key="1">
    <source>
        <dbReference type="ARBA" id="ARBA00006484"/>
    </source>
</evidence>
<dbReference type="GO" id="GO:0016616">
    <property type="term" value="F:oxidoreductase activity, acting on the CH-OH group of donors, NAD or NADP as acceptor"/>
    <property type="evidence" value="ECO:0007669"/>
    <property type="project" value="TreeGrafter"/>
</dbReference>
<protein>
    <submittedName>
        <fullName evidence="3">Uncharacterized protein</fullName>
    </submittedName>
</protein>
<proteinExistence type="inferred from homology"/>
<dbReference type="SUPFAM" id="SSF51735">
    <property type="entry name" value="NAD(P)-binding Rossmann-fold domains"/>
    <property type="match status" value="1"/>
</dbReference>
<dbReference type="Proteomes" id="UP000309340">
    <property type="component" value="Unassembled WGS sequence"/>
</dbReference>
<sequence>MPAQKTAYVTGGASGIGLAVTEMLVAHGIRVAVGDMNHIGAEAIASKHPDLVTAYELNVADWSSQVSAFESVVKAFDGRVDYVYPIAGIGERVFLPNDPEAKGFVKPDLSVLDVDLNGFLYTASLAIQQMRRQEKDEGGFPLPIYTAAKHAVIGFVRSFGKYLLEESITLNAVCPNVVRTNISTSPFYDELEAKSVLTPMKGVIEAFERFLDGRESGECIEAGPKGDVVVRKPAEHLDEETGVVMEMLFHRGWPLHQPKSS</sequence>
<dbReference type="STRING" id="329884.A0A4U0XSQ5"/>
<dbReference type="PANTHER" id="PTHR44229">
    <property type="entry name" value="15-HYDROXYPROSTAGLANDIN DEHYDROGENASE [NAD(+)]"/>
    <property type="match status" value="1"/>
</dbReference>